<accession>A0A401ICY6</accession>
<comment type="caution">
    <text evidence="2">The sequence shown here is derived from an EMBL/GenBank/DDBJ whole genome shotgun (WGS) entry which is preliminary data.</text>
</comment>
<keyword evidence="1" id="KW-1133">Transmembrane helix</keyword>
<reference evidence="3" key="1">
    <citation type="submission" date="2017-05" db="EMBL/GenBank/DDBJ databases">
        <title>Physiological properties and genetic analysis related to exopolysaccharide production of fresh-water unicellular cyanobacterium Aphanothece sacrum, Suizenji Nori, that has been cultured as a food source in Japan.</title>
        <authorList>
            <person name="Kanesaki Y."/>
            <person name="Yoshikawa S."/>
            <person name="Ohki K."/>
        </authorList>
    </citation>
    <scope>NUCLEOTIDE SEQUENCE [LARGE SCALE GENOMIC DNA]</scope>
    <source>
        <strain evidence="3">FPU1</strain>
    </source>
</reference>
<keyword evidence="1" id="KW-0472">Membrane</keyword>
<evidence type="ECO:0008006" key="4">
    <source>
        <dbReference type="Google" id="ProtNLM"/>
    </source>
</evidence>
<organism evidence="2 3">
    <name type="scientific">Aphanothece sacrum FPU1</name>
    <dbReference type="NCBI Taxonomy" id="1920663"/>
    <lineage>
        <taxon>Bacteria</taxon>
        <taxon>Bacillati</taxon>
        <taxon>Cyanobacteriota</taxon>
        <taxon>Cyanophyceae</taxon>
        <taxon>Oscillatoriophycideae</taxon>
        <taxon>Chroococcales</taxon>
        <taxon>Aphanothecaceae</taxon>
        <taxon>Aphanothece</taxon>
    </lineage>
</organism>
<sequence length="192" mass="21453">MLRQLSLARLGLTIGGILTIMGFIAYATDHPTLNLVGFFYGVPVLLGGLALKAAEVKPVPFTELTSPEILKLRQEQATSTQNQIRNDVTRYRYGQQAHLDDSLERLGLSPTDEERPLLIGIKETAIDGNYSLILKFNCPFISLETWEEKQEKIDKFFGPGIYTKIMPLEDNQINIALITLPSSSSKENDKIN</sequence>
<name>A0A401ICY6_APHSA</name>
<gene>
    <name evidence="2" type="ORF">AsFPU1_0539</name>
</gene>
<protein>
    <recommendedName>
        <fullName evidence="4">DUF2854 domain-containing protein</fullName>
    </recommendedName>
</protein>
<dbReference type="InterPro" id="IPR021275">
    <property type="entry name" value="DUF2854"/>
</dbReference>
<dbReference type="Proteomes" id="UP000287247">
    <property type="component" value="Unassembled WGS sequence"/>
</dbReference>
<dbReference type="AlphaFoldDB" id="A0A401ICY6"/>
<evidence type="ECO:0000256" key="1">
    <source>
        <dbReference type="SAM" id="Phobius"/>
    </source>
</evidence>
<dbReference type="RefSeq" id="WP_124977331.1">
    <property type="nucleotide sequence ID" value="NZ_BDQK01000001.1"/>
</dbReference>
<evidence type="ECO:0000313" key="3">
    <source>
        <dbReference type="Proteomes" id="UP000287247"/>
    </source>
</evidence>
<dbReference type="OrthoDB" id="542452at2"/>
<keyword evidence="1" id="KW-0812">Transmembrane</keyword>
<proteinExistence type="predicted"/>
<dbReference type="Pfam" id="PF11016">
    <property type="entry name" value="DUF2854"/>
    <property type="match status" value="1"/>
</dbReference>
<dbReference type="EMBL" id="BDQK01000001">
    <property type="protein sequence ID" value="GBF79147.1"/>
    <property type="molecule type" value="Genomic_DNA"/>
</dbReference>
<dbReference type="PANTHER" id="PTHR35551:SF1">
    <property type="entry name" value="ACCLIMATION OF PHOTOSYNTHESIS TO ENVIRONMENT"/>
    <property type="match status" value="1"/>
</dbReference>
<keyword evidence="3" id="KW-1185">Reference proteome</keyword>
<dbReference type="PANTHER" id="PTHR35551">
    <property type="match status" value="1"/>
</dbReference>
<feature type="transmembrane region" description="Helical" evidence="1">
    <location>
        <begin position="7"/>
        <end position="27"/>
    </location>
</feature>
<feature type="transmembrane region" description="Helical" evidence="1">
    <location>
        <begin position="33"/>
        <end position="51"/>
    </location>
</feature>
<evidence type="ECO:0000313" key="2">
    <source>
        <dbReference type="EMBL" id="GBF79147.1"/>
    </source>
</evidence>